<evidence type="ECO:0000313" key="1">
    <source>
        <dbReference type="EMBL" id="SDB25068.1"/>
    </source>
</evidence>
<accession>A0A1G6BWU8</accession>
<dbReference type="Pfam" id="PF14100">
    <property type="entry name" value="DUF6807"/>
    <property type="match status" value="1"/>
</dbReference>
<protein>
    <submittedName>
        <fullName evidence="1">Methane oxygenase PmoA</fullName>
    </submittedName>
</protein>
<name>A0A1G6BWU8_9HYPH</name>
<keyword evidence="2" id="KW-1185">Reference proteome</keyword>
<proteinExistence type="predicted"/>
<reference evidence="1 2" key="1">
    <citation type="submission" date="2016-10" db="EMBL/GenBank/DDBJ databases">
        <authorList>
            <person name="de Groot N.N."/>
        </authorList>
    </citation>
    <scope>NUCLEOTIDE SEQUENCE [LARGE SCALE GENOMIC DNA]</scope>
    <source>
        <strain evidence="1 2">ATCC 35022</strain>
    </source>
</reference>
<dbReference type="STRING" id="665467.SAMN02982931_01945"/>
<evidence type="ECO:0000313" key="2">
    <source>
        <dbReference type="Proteomes" id="UP000199071"/>
    </source>
</evidence>
<dbReference type="AlphaFoldDB" id="A0A1G6BWU8"/>
<sequence length="308" mass="33683">MTARFVLEEDPIALPRGAWAATERRTLRLDGRPVFSLTQGRFRSYLYPLCTPKGFAVTSEAPADHPHHNSFWIAADHVHCQMPAADDRIEEYTYNFYNDDVFQGRSPGRIVAVRSTGEADGDAAFRIHQSLEWRGPSEWAAPQGRIAATEDRRIRISLDREAYVIDVESTLAAADWDFVIGPTRHSYFNVRLVEGIAATSGGAVTDDAGRSGGAAITGSAARWVDYSGPVGGGNRAGVAVMPDPRDHQDVSWFVTDWGVVTVGPFRKEGRRVAKGQSVTVRYRTIVHDGDTGTADIAARYADYVAGLG</sequence>
<dbReference type="EMBL" id="FMXQ01000003">
    <property type="protein sequence ID" value="SDB25068.1"/>
    <property type="molecule type" value="Genomic_DNA"/>
</dbReference>
<gene>
    <name evidence="1" type="ORF">SAMN02982931_01945</name>
</gene>
<organism evidence="1 2">
    <name type="scientific">Bauldia litoralis</name>
    <dbReference type="NCBI Taxonomy" id="665467"/>
    <lineage>
        <taxon>Bacteria</taxon>
        <taxon>Pseudomonadati</taxon>
        <taxon>Pseudomonadota</taxon>
        <taxon>Alphaproteobacteria</taxon>
        <taxon>Hyphomicrobiales</taxon>
        <taxon>Kaistiaceae</taxon>
        <taxon>Bauldia</taxon>
    </lineage>
</organism>
<dbReference type="Proteomes" id="UP000199071">
    <property type="component" value="Unassembled WGS sequence"/>
</dbReference>
<dbReference type="InterPro" id="IPR029475">
    <property type="entry name" value="DUF6807"/>
</dbReference>
<dbReference type="RefSeq" id="WP_175478366.1">
    <property type="nucleotide sequence ID" value="NZ_FMXQ01000003.1"/>
</dbReference>